<proteinExistence type="predicted"/>
<accession>A0ABY6CMU9</accession>
<name>A0ABY6CMU9_9BACT</name>
<gene>
    <name evidence="1" type="ORF">N6H18_10605</name>
</gene>
<evidence type="ECO:0000313" key="2">
    <source>
        <dbReference type="Proteomes" id="UP001065174"/>
    </source>
</evidence>
<sequence length="151" mass="17231">MKTIHEAEDAVLQFDEEQSTVVFTWKGIVSEASIIKVLSLAAKASYLTDSIHWMIDRRQLEAYDPGGRIWVKNDFVNKIGKELIQKTDKIAAVVAHDPMAQLSSNVLIDLLIEHNPKIEFKEFDMPFPASNWLTAKPEEPETKKKGFFSRK</sequence>
<evidence type="ECO:0008006" key="3">
    <source>
        <dbReference type="Google" id="ProtNLM"/>
    </source>
</evidence>
<keyword evidence="2" id="KW-1185">Reference proteome</keyword>
<dbReference type="Proteomes" id="UP001065174">
    <property type="component" value="Chromosome"/>
</dbReference>
<organism evidence="1 2">
    <name type="scientific">Reichenbachiella agarivorans</name>
    <dbReference type="NCBI Taxonomy" id="2979464"/>
    <lineage>
        <taxon>Bacteria</taxon>
        <taxon>Pseudomonadati</taxon>
        <taxon>Bacteroidota</taxon>
        <taxon>Cytophagia</taxon>
        <taxon>Cytophagales</taxon>
        <taxon>Reichenbachiellaceae</taxon>
        <taxon>Reichenbachiella</taxon>
    </lineage>
</organism>
<evidence type="ECO:0000313" key="1">
    <source>
        <dbReference type="EMBL" id="UXP30803.1"/>
    </source>
</evidence>
<dbReference type="RefSeq" id="WP_262308249.1">
    <property type="nucleotide sequence ID" value="NZ_CP106679.1"/>
</dbReference>
<reference evidence="1" key="1">
    <citation type="submission" date="2022-09" db="EMBL/GenBank/DDBJ databases">
        <title>Comparative genomics and taxonomic characterization of three novel marine species of genus Reichenbachiella exhibiting antioxidant and polysaccharide degradation activities.</title>
        <authorList>
            <person name="Muhammad N."/>
            <person name="Lee Y.-J."/>
            <person name="Ko J."/>
            <person name="Kim S.-G."/>
        </authorList>
    </citation>
    <scope>NUCLEOTIDE SEQUENCE</scope>
    <source>
        <strain evidence="1">BKB1-1</strain>
    </source>
</reference>
<protein>
    <recommendedName>
        <fullName evidence="3">SpoIIAA-like</fullName>
    </recommendedName>
</protein>
<dbReference type="EMBL" id="CP106679">
    <property type="protein sequence ID" value="UXP30803.1"/>
    <property type="molecule type" value="Genomic_DNA"/>
</dbReference>